<evidence type="ECO:0000313" key="5">
    <source>
        <dbReference type="Proteomes" id="UP000045039"/>
    </source>
</evidence>
<comment type="caution">
    <text evidence="3">The sequence shown here is derived from an EMBL/GenBank/DDBJ whole genome shotgun (WGS) entry which is preliminary data.</text>
</comment>
<reference evidence="3" key="3">
    <citation type="submission" date="2017-05" db="EMBL/GenBank/DDBJ databases">
        <authorList>
            <person name="Song R."/>
            <person name="Chenine A.L."/>
            <person name="Ruprecht R.M."/>
        </authorList>
    </citation>
    <scope>NUCLEOTIDE SEQUENCE [LARGE SCALE GENOMIC DNA]</scope>
    <source>
        <strain evidence="3">S567_C10_BS</strain>
    </source>
</reference>
<organism evidence="3 6">
    <name type="scientific">Pseudomonas aeruginosa</name>
    <dbReference type="NCBI Taxonomy" id="287"/>
    <lineage>
        <taxon>Bacteria</taxon>
        <taxon>Pseudomonadati</taxon>
        <taxon>Pseudomonadota</taxon>
        <taxon>Gammaproteobacteria</taxon>
        <taxon>Pseudomonadales</taxon>
        <taxon>Pseudomonadaceae</taxon>
        <taxon>Pseudomonas</taxon>
    </lineage>
</organism>
<dbReference type="Proteomes" id="UP000194857">
    <property type="component" value="Unassembled WGS sequence"/>
</dbReference>
<protein>
    <submittedName>
        <fullName evidence="3">Fimbrial protein</fullName>
    </submittedName>
</protein>
<evidence type="ECO:0000313" key="4">
    <source>
        <dbReference type="EMBL" id="RPM19334.1"/>
    </source>
</evidence>
<reference evidence="2" key="2">
    <citation type="submission" date="2015-06" db="EMBL/GenBank/DDBJ databases">
        <authorList>
            <person name="Radhakrishnan R."/>
            <person name="Underwood A."/>
            <person name="Al-Shahib A."/>
        </authorList>
    </citation>
    <scope>NUCLEOTIDE SEQUENCE</scope>
    <source>
        <strain evidence="2">P19_London_7_VIM_2_05_10</strain>
    </source>
</reference>
<evidence type="ECO:0000313" key="6">
    <source>
        <dbReference type="Proteomes" id="UP000194857"/>
    </source>
</evidence>
<dbReference type="Proteomes" id="UP000284767">
    <property type="component" value="Unassembled WGS sequence"/>
</dbReference>
<dbReference type="InterPro" id="IPR000259">
    <property type="entry name" value="Adhesion_dom_fimbrial"/>
</dbReference>
<dbReference type="EMBL" id="NSNE01000004">
    <property type="protein sequence ID" value="RPM19334.1"/>
    <property type="molecule type" value="Genomic_DNA"/>
</dbReference>
<dbReference type="EMBL" id="CVVU01000111">
    <property type="protein sequence ID" value="CRO57947.1"/>
    <property type="molecule type" value="Genomic_DNA"/>
</dbReference>
<dbReference type="EMBL" id="NFFZ01000009">
    <property type="protein sequence ID" value="OTI60265.1"/>
    <property type="molecule type" value="Genomic_DNA"/>
</dbReference>
<sequence>MNAITRTLLVGMLVALAQKGYALTCERADNKATIDYVNIDTSIAVPSALPKDTVLWRSPTYDFSVRCYQERENTGPEDVYFYLSPDGQGALGSDLEVGINLNGEDLRCSSLPGCRQKIGMHFDGCWTGGRGGCEGMAQTKQVRFQIFLSKLAAPTPGKEGPITGVNSYALFQFDGVGGINNLGGRNLRMYALGMNNLRYVACTSTLSISPKTLNFQILQSQFAAQNLVIKELPFSITANKSCNSAYGLNAMFIPASNTTLSSTDTLLAKDNPTVGIRLLNEDRSVISIGKEFEFIPYAPTQTTVTKNFLAQLRWMTSRPILGPFNATAAIEVYYK</sequence>
<evidence type="ECO:0000313" key="3">
    <source>
        <dbReference type="EMBL" id="OTI60265.1"/>
    </source>
</evidence>
<name>A0A0F7QIY5_PSEAI</name>
<feature type="domain" description="Fimbrial-type adhesion" evidence="1">
    <location>
        <begin position="197"/>
        <end position="335"/>
    </location>
</feature>
<dbReference type="Pfam" id="PF00419">
    <property type="entry name" value="Fimbrial"/>
    <property type="match status" value="1"/>
</dbReference>
<reference evidence="6" key="4">
    <citation type="submission" date="2017-05" db="EMBL/GenBank/DDBJ databases">
        <authorList>
            <person name="Giani T."/>
            <person name="Arena F."/>
            <person name="Pollini S."/>
            <person name="Di Pilato V."/>
            <person name="D'Andrea M.M."/>
            <person name="Henrici De Angelis L."/>
            <person name="Bassetti M."/>
            <person name="Rossolini G.M."/>
        </authorList>
    </citation>
    <scope>NUCLEOTIDE SEQUENCE [LARGE SCALE GENOMIC DNA]</scope>
    <source>
        <strain evidence="6">S567_C10_BS</strain>
    </source>
</reference>
<dbReference type="GO" id="GO:0007155">
    <property type="term" value="P:cell adhesion"/>
    <property type="evidence" value="ECO:0007669"/>
    <property type="project" value="InterPro"/>
</dbReference>
<dbReference type="SUPFAM" id="SSF49401">
    <property type="entry name" value="Bacterial adhesins"/>
    <property type="match status" value="1"/>
</dbReference>
<proteinExistence type="predicted"/>
<dbReference type="AlphaFoldDB" id="A0A0F7QIY5"/>
<dbReference type="Gene3D" id="2.60.40.1090">
    <property type="entry name" value="Fimbrial-type adhesion domain"/>
    <property type="match status" value="1"/>
</dbReference>
<reference evidence="4 7" key="5">
    <citation type="submission" date="2017-08" db="EMBL/GenBank/DDBJ databases">
        <authorList>
            <person name="Feschi L."/>
            <person name="Jeukens J."/>
            <person name="Emond-Rheault J.-G."/>
            <person name="Kukavica-Ibrulj I."/>
            <person name="Boyle B."/>
            <person name="Levesque R.C."/>
        </authorList>
    </citation>
    <scope>NUCLEOTIDE SEQUENCE [LARGE SCALE GENOMIC DNA]</scope>
    <source>
        <strain evidence="4 7">PA-W36</strain>
    </source>
</reference>
<reference evidence="4 7" key="6">
    <citation type="submission" date="2019-01" db="EMBL/GenBank/DDBJ databases">
        <title>The Pseudomonas aeruginosa pan-genome provides new insights on its population structure, horizontal gene transfer and pathogenicity.</title>
        <authorList>
            <person name="Freschi L."/>
            <person name="Vincent A.T."/>
            <person name="Jeukens J."/>
            <person name="Emond-Rheault J.-G."/>
            <person name="Kukavica-Ibrulj I."/>
            <person name="Dupont M.-J."/>
            <person name="Charette S.J."/>
            <person name="Boyle B."/>
            <person name="Levesque R.C."/>
        </authorList>
    </citation>
    <scope>NUCLEOTIDE SEQUENCE [LARGE SCALE GENOMIC DNA]</scope>
    <source>
        <strain evidence="4 7">PA-W36</strain>
    </source>
</reference>
<evidence type="ECO:0000259" key="1">
    <source>
        <dbReference type="Pfam" id="PF00419"/>
    </source>
</evidence>
<evidence type="ECO:0000313" key="7">
    <source>
        <dbReference type="Proteomes" id="UP000284767"/>
    </source>
</evidence>
<gene>
    <name evidence="3" type="ORF">CAZ10_18455</name>
    <name evidence="4" type="ORF">IPC1295_09245</name>
    <name evidence="2" type="ORF">PAERUG_P19_London_7_VIM_2_05_10_02014</name>
</gene>
<accession>A0A0F7QIY5</accession>
<evidence type="ECO:0000313" key="2">
    <source>
        <dbReference type="EMBL" id="CRO57947.1"/>
    </source>
</evidence>
<reference evidence="5" key="1">
    <citation type="submission" date="2015-06" db="EMBL/GenBank/DDBJ databases">
        <authorList>
            <person name="Radhakrishnan Rajesh"/>
            <person name="Underwood Anthony"/>
            <person name="Al-Shahib Ali"/>
        </authorList>
    </citation>
    <scope>NUCLEOTIDE SEQUENCE [LARGE SCALE GENOMIC DNA]</scope>
    <source>
        <strain evidence="5">P19_London_7_VIM_2_05_10</strain>
    </source>
</reference>
<dbReference type="Proteomes" id="UP000045039">
    <property type="component" value="Unassembled WGS sequence"/>
</dbReference>
<dbReference type="InterPro" id="IPR008966">
    <property type="entry name" value="Adhesion_dom_sf"/>
</dbReference>
<dbReference type="RefSeq" id="WP_003118851.1">
    <property type="nucleotide sequence ID" value="NZ_AP014839.1"/>
</dbReference>
<dbReference type="InterPro" id="IPR036937">
    <property type="entry name" value="Adhesion_dom_fimbrial_sf"/>
</dbReference>
<dbReference type="GO" id="GO:0009289">
    <property type="term" value="C:pilus"/>
    <property type="evidence" value="ECO:0007669"/>
    <property type="project" value="InterPro"/>
</dbReference>